<keyword evidence="2" id="KW-0472">Membrane</keyword>
<dbReference type="PROSITE" id="PS50096">
    <property type="entry name" value="IQ"/>
    <property type="match status" value="4"/>
</dbReference>
<dbReference type="CTD" id="24596580"/>
<dbReference type="RefSeq" id="XP_035587450.1">
    <property type="nucleotide sequence ID" value="XM_035732434.2"/>
</dbReference>
<dbReference type="CDD" id="cd23767">
    <property type="entry name" value="IQCD"/>
    <property type="match status" value="4"/>
</dbReference>
<dbReference type="PANTHER" id="PTHR10699:SF11">
    <property type="entry name" value="IGLOO, ISOFORM A"/>
    <property type="match status" value="1"/>
</dbReference>
<dbReference type="Proteomes" id="UP000471633">
    <property type="component" value="Unassembled WGS sequence"/>
</dbReference>
<accession>A0A6A5DJD7</accession>
<dbReference type="KEGG" id="shx:MS3_00002434"/>
<dbReference type="GeneID" id="24596580"/>
<dbReference type="GO" id="GO:0005516">
    <property type="term" value="F:calmodulin binding"/>
    <property type="evidence" value="ECO:0007669"/>
    <property type="project" value="TreeGrafter"/>
</dbReference>
<dbReference type="GO" id="GO:0035556">
    <property type="term" value="P:intracellular signal transduction"/>
    <property type="evidence" value="ECO:0007669"/>
    <property type="project" value="InterPro"/>
</dbReference>
<comment type="caution">
    <text evidence="3">The sequence shown here is derived from an EMBL/GenBank/DDBJ whole genome shotgun (WGS) entry which is preliminary data.</text>
</comment>
<evidence type="ECO:0000313" key="4">
    <source>
        <dbReference type="Proteomes" id="UP000471633"/>
    </source>
</evidence>
<dbReference type="PANTHER" id="PTHR10699">
    <property type="entry name" value="NEUROMODULIN"/>
    <property type="match status" value="1"/>
</dbReference>
<keyword evidence="4" id="KW-1185">Reference proteome</keyword>
<gene>
    <name evidence="3" type="ORF">MS3_00002434</name>
</gene>
<dbReference type="EMBL" id="AMPZ03000001">
    <property type="protein sequence ID" value="KAH9596919.1"/>
    <property type="molecule type" value="Genomic_DNA"/>
</dbReference>
<keyword evidence="2" id="KW-1133">Transmembrane helix</keyword>
<reference evidence="3" key="3">
    <citation type="submission" date="2021-06" db="EMBL/GenBank/DDBJ databases">
        <title>Chromosome-level genome assembly for S. haematobium.</title>
        <authorList>
            <person name="Stroehlein A.J."/>
        </authorList>
    </citation>
    <scope>NUCLEOTIDE SEQUENCE</scope>
</reference>
<dbReference type="SMART" id="SM00015">
    <property type="entry name" value="IQ"/>
    <property type="match status" value="4"/>
</dbReference>
<proteinExistence type="predicted"/>
<reference evidence="3" key="4">
    <citation type="journal article" date="2022" name="PLoS Pathog.">
        <title>Chromosome-level genome of Schistosoma haematobium underpins genome-wide explorations of molecular variation.</title>
        <authorList>
            <person name="Stroehlein A.J."/>
            <person name="Korhonen P.K."/>
            <person name="Lee V.V."/>
            <person name="Ralph S.A."/>
            <person name="Mentink-Kane M."/>
            <person name="You H."/>
            <person name="McManus D.P."/>
            <person name="Tchuente L.T."/>
            <person name="Stothard J.R."/>
            <person name="Kaur P."/>
            <person name="Dudchenko O."/>
            <person name="Aiden E.L."/>
            <person name="Yang B."/>
            <person name="Yang H."/>
            <person name="Emery A.M."/>
            <person name="Webster B.L."/>
            <person name="Brindley P.J."/>
            <person name="Rollinson D."/>
            <person name="Chang B.C.H."/>
            <person name="Gasser R.B."/>
            <person name="Young N.D."/>
        </authorList>
    </citation>
    <scope>NUCLEOTIDE SEQUENCE</scope>
</reference>
<dbReference type="Gene3D" id="1.20.5.190">
    <property type="match status" value="2"/>
</dbReference>
<feature type="compositionally biased region" description="Low complexity" evidence="1">
    <location>
        <begin position="139"/>
        <end position="157"/>
    </location>
</feature>
<feature type="region of interest" description="Disordered" evidence="1">
    <location>
        <begin position="129"/>
        <end position="161"/>
    </location>
</feature>
<reference evidence="3" key="1">
    <citation type="journal article" date="2012" name="Nat. Genet.">
        <title>Whole-genome sequence of Schistosoma haematobium.</title>
        <authorList>
            <person name="Young N.D."/>
            <person name="Jex A.R."/>
            <person name="Li B."/>
            <person name="Liu S."/>
            <person name="Yang L."/>
            <person name="Xiong Z."/>
            <person name="Li Y."/>
            <person name="Cantacessi C."/>
            <person name="Hall R.S."/>
            <person name="Xu X."/>
            <person name="Chen F."/>
            <person name="Wu X."/>
            <person name="Zerlotini A."/>
            <person name="Oliveira G."/>
            <person name="Hofmann A."/>
            <person name="Zhang G."/>
            <person name="Fang X."/>
            <person name="Kang Y."/>
            <person name="Campbell B.E."/>
            <person name="Loukas A."/>
            <person name="Ranganathan S."/>
            <person name="Rollinson D."/>
            <person name="Rinaldi G."/>
            <person name="Brindley P.J."/>
            <person name="Yang H."/>
            <person name="Wang J."/>
            <person name="Wang J."/>
            <person name="Gasser R.B."/>
        </authorList>
    </citation>
    <scope>NUCLEOTIDE SEQUENCE</scope>
</reference>
<feature type="compositionally biased region" description="Polar residues" evidence="1">
    <location>
        <begin position="129"/>
        <end position="138"/>
    </location>
</feature>
<evidence type="ECO:0000256" key="1">
    <source>
        <dbReference type="SAM" id="MobiDB-lite"/>
    </source>
</evidence>
<evidence type="ECO:0000256" key="2">
    <source>
        <dbReference type="SAM" id="Phobius"/>
    </source>
</evidence>
<feature type="transmembrane region" description="Helical" evidence="2">
    <location>
        <begin position="12"/>
        <end position="31"/>
    </location>
</feature>
<reference evidence="3" key="2">
    <citation type="journal article" date="2019" name="Gigascience">
        <title>High-quality Schistosoma haematobium genome achieved by single-molecule and long-range sequencing.</title>
        <authorList>
            <person name="Stroehlein A.J."/>
            <person name="Korhonen P.K."/>
            <person name="Chong T.M."/>
            <person name="Lim Y.L."/>
            <person name="Chan K.G."/>
            <person name="Webster B."/>
            <person name="Rollinson D."/>
            <person name="Brindley P.J."/>
            <person name="Gasser R.B."/>
            <person name="Young N.D."/>
        </authorList>
    </citation>
    <scope>NUCLEOTIDE SEQUENCE</scope>
</reference>
<dbReference type="SUPFAM" id="SSF89837">
    <property type="entry name" value="Doublecortin (DC)"/>
    <property type="match status" value="1"/>
</dbReference>
<dbReference type="AlphaFoldDB" id="A0A6A5DJD7"/>
<evidence type="ECO:0000313" key="3">
    <source>
        <dbReference type="EMBL" id="KAH9596919.1"/>
    </source>
</evidence>
<dbReference type="Pfam" id="PF00612">
    <property type="entry name" value="IQ"/>
    <property type="match status" value="4"/>
</dbReference>
<organism evidence="3 4">
    <name type="scientific">Schistosoma haematobium</name>
    <name type="common">Blood fluke</name>
    <dbReference type="NCBI Taxonomy" id="6185"/>
    <lineage>
        <taxon>Eukaryota</taxon>
        <taxon>Metazoa</taxon>
        <taxon>Spiralia</taxon>
        <taxon>Lophotrochozoa</taxon>
        <taxon>Platyhelminthes</taxon>
        <taxon>Trematoda</taxon>
        <taxon>Digenea</taxon>
        <taxon>Strigeidida</taxon>
        <taxon>Schistosomatoidea</taxon>
        <taxon>Schistosomatidae</taxon>
        <taxon>Schistosoma</taxon>
    </lineage>
</organism>
<sequence length="365" mass="42155">MKESYQRRCSLNHLSFFQNIFILINFVVIIVQEDNKDDDDDDDDDEEEEEEEKDHDVYVKIDIKLYTLGGELVKSPEMVKDHHFYVAAGSETYLSRDYGQPLPRLITASRKPTQKFLLVTMCGMATRTDNMSSTHSNRSTPISRTPITGTTTTTTTPYSYQHPNYLDKESLAATKIQAGYRGYCTRKKYGNLSLNSSSTSSNYNVTSNRQLYTTHQSPLRNNNDLENAATRIQASYRGYLTRKSLRDDNITQKYTPIKNVSYHHDKINRINENENDDIDGKVKAVTKIQAGYRGYKTRKSLAPLLHSQQNLLLSNKENQNYLEYKCINQDKPNNNHLHDLYNPELAAIKIQATYRGYKTRRQLTK</sequence>
<dbReference type="InterPro" id="IPR000048">
    <property type="entry name" value="IQ_motif_EF-hand-BS"/>
</dbReference>
<name>A0A6A5DJD7_SCHHA</name>
<dbReference type="InterPro" id="IPR036572">
    <property type="entry name" value="Doublecortin_dom_sf"/>
</dbReference>
<protein>
    <submittedName>
        <fullName evidence="3">Uncharacterized protein</fullName>
    </submittedName>
</protein>
<keyword evidence="2" id="KW-0812">Transmembrane</keyword>